<sequence length="62" mass="6899">MSVTRAPVGDLIMTTVLRELVESGLLAQFPVLDAYHRRCVTRPAFARALDAQMQPFRENAPA</sequence>
<dbReference type="EMBL" id="QQTP01000019">
    <property type="protein sequence ID" value="RDJ20376.1"/>
    <property type="molecule type" value="Genomic_DNA"/>
</dbReference>
<proteinExistence type="predicted"/>
<organism evidence="1 2">
    <name type="scientific">Bosea caraganae</name>
    <dbReference type="NCBI Taxonomy" id="2763117"/>
    <lineage>
        <taxon>Bacteria</taxon>
        <taxon>Pseudomonadati</taxon>
        <taxon>Pseudomonadota</taxon>
        <taxon>Alphaproteobacteria</taxon>
        <taxon>Hyphomicrobiales</taxon>
        <taxon>Boseaceae</taxon>
        <taxon>Bosea</taxon>
    </lineage>
</organism>
<dbReference type="AlphaFoldDB" id="A0A370KZU4"/>
<evidence type="ECO:0000313" key="2">
    <source>
        <dbReference type="Proteomes" id="UP000255207"/>
    </source>
</evidence>
<dbReference type="Proteomes" id="UP000255207">
    <property type="component" value="Unassembled WGS sequence"/>
</dbReference>
<evidence type="ECO:0000313" key="1">
    <source>
        <dbReference type="EMBL" id="RDJ20376.1"/>
    </source>
</evidence>
<dbReference type="Gene3D" id="1.20.1050.10">
    <property type="match status" value="1"/>
</dbReference>
<keyword evidence="2" id="KW-1185">Reference proteome</keyword>
<dbReference type="InterPro" id="IPR036282">
    <property type="entry name" value="Glutathione-S-Trfase_C_sf"/>
</dbReference>
<dbReference type="SUPFAM" id="SSF47616">
    <property type="entry name" value="GST C-terminal domain-like"/>
    <property type="match status" value="1"/>
</dbReference>
<name>A0A370KZU4_9HYPH</name>
<accession>A0A370KZU4</accession>
<dbReference type="RefSeq" id="WP_114832015.1">
    <property type="nucleotide sequence ID" value="NZ_QQTO01000020.1"/>
</dbReference>
<protein>
    <submittedName>
        <fullName evidence="1">Uncharacterized protein</fullName>
    </submittedName>
</protein>
<gene>
    <name evidence="1" type="ORF">DWE98_24880</name>
</gene>
<comment type="caution">
    <text evidence="1">The sequence shown here is derived from an EMBL/GenBank/DDBJ whole genome shotgun (WGS) entry which is preliminary data.</text>
</comment>
<dbReference type="OrthoDB" id="9811242at2"/>
<reference evidence="2" key="1">
    <citation type="submission" date="2018-07" db="EMBL/GenBank/DDBJ databases">
        <authorList>
            <person name="Safronova V.I."/>
            <person name="Chirak E.R."/>
            <person name="Sazanova A.L."/>
        </authorList>
    </citation>
    <scope>NUCLEOTIDE SEQUENCE [LARGE SCALE GENOMIC DNA]</scope>
    <source>
        <strain evidence="2">RCAM04685</strain>
    </source>
</reference>